<organism evidence="1 2">
    <name type="scientific">Dibothriocephalus latus</name>
    <name type="common">Fish tapeworm</name>
    <name type="synonym">Diphyllobothrium latum</name>
    <dbReference type="NCBI Taxonomy" id="60516"/>
    <lineage>
        <taxon>Eukaryota</taxon>
        <taxon>Metazoa</taxon>
        <taxon>Spiralia</taxon>
        <taxon>Lophotrochozoa</taxon>
        <taxon>Platyhelminthes</taxon>
        <taxon>Cestoda</taxon>
        <taxon>Eucestoda</taxon>
        <taxon>Diphyllobothriidea</taxon>
        <taxon>Diphyllobothriidae</taxon>
        <taxon>Dibothriocephalus</taxon>
    </lineage>
</organism>
<protein>
    <submittedName>
        <fullName evidence="1">Uncharacterized protein</fullName>
    </submittedName>
</protein>
<dbReference type="OrthoDB" id="10511218at2759"/>
<keyword evidence="2" id="KW-1185">Reference proteome</keyword>
<name>A0A3P7M6N7_DIBLA</name>
<sequence>METNVTLTSSQSAPCLAWDFSTRFLMEDVIKRKTKNTSRPLSPKHEVNSRFPGADLACKGNLLRSPSQCNTLAFLTDDPGGKVHSRTVSASMHASCQFSAESEQLEKEIINLTHHRGDIPSPLSDCLSFSLPPKARSLQVCSGQERVTAALFDPKEPENSPPSDSPSECVSYPTCECTDSSSETTLLPSSDDCSLATFIQPETSPSSLSLSSSETPSSISPTSDLSLFSLSLHVCSTKDAVTQCGGDTETALLPNGLTEPRPRAVSVDPIRTKAPIDVEEPKSKESIKQKADEVQKIERKVKGKNPWAGHQSGFSCDRARSLKTQTAGRTELRCVHRLTPRPLPGFLQNNRSQKKEFSSVSRPKMRAAQFRQLLLFRSNPNVTRRFIIRDNQCLQLLEGLARDGYCKDRRLFCTLNNYAGARAELVAAKPAYSYGRLTYFLYLHARTWDQMRWIVRDIDRYYPQWCLPAQLTQ</sequence>
<reference evidence="1 2" key="1">
    <citation type="submission" date="2018-11" db="EMBL/GenBank/DDBJ databases">
        <authorList>
            <consortium name="Pathogen Informatics"/>
        </authorList>
    </citation>
    <scope>NUCLEOTIDE SEQUENCE [LARGE SCALE GENOMIC DNA]</scope>
</reference>
<evidence type="ECO:0000313" key="1">
    <source>
        <dbReference type="EMBL" id="VDN21660.1"/>
    </source>
</evidence>
<dbReference type="EMBL" id="UYRU01071960">
    <property type="protein sequence ID" value="VDN21660.1"/>
    <property type="molecule type" value="Genomic_DNA"/>
</dbReference>
<gene>
    <name evidence="1" type="ORF">DILT_LOCUS13880</name>
</gene>
<accession>A0A3P7M6N7</accession>
<evidence type="ECO:0000313" key="2">
    <source>
        <dbReference type="Proteomes" id="UP000281553"/>
    </source>
</evidence>
<dbReference type="AlphaFoldDB" id="A0A3P7M6N7"/>
<proteinExistence type="predicted"/>
<dbReference type="Proteomes" id="UP000281553">
    <property type="component" value="Unassembled WGS sequence"/>
</dbReference>